<dbReference type="EMBL" id="JADCNL010000013">
    <property type="protein sequence ID" value="KAG0455461.1"/>
    <property type="molecule type" value="Genomic_DNA"/>
</dbReference>
<protein>
    <submittedName>
        <fullName evidence="1">Uncharacterized protein</fullName>
    </submittedName>
</protein>
<dbReference type="OrthoDB" id="4951845at2759"/>
<evidence type="ECO:0000313" key="1">
    <source>
        <dbReference type="EMBL" id="KAG0455461.1"/>
    </source>
</evidence>
<sequence length="51" mass="5617">MSVRRRRPECDRGVEAFGGNDGGNMMMFGPGYGSSLREIHGLSIDDVELDE</sequence>
<organism evidence="1 2">
    <name type="scientific">Vanilla planifolia</name>
    <name type="common">Vanilla</name>
    <dbReference type="NCBI Taxonomy" id="51239"/>
    <lineage>
        <taxon>Eukaryota</taxon>
        <taxon>Viridiplantae</taxon>
        <taxon>Streptophyta</taxon>
        <taxon>Embryophyta</taxon>
        <taxon>Tracheophyta</taxon>
        <taxon>Spermatophyta</taxon>
        <taxon>Magnoliopsida</taxon>
        <taxon>Liliopsida</taxon>
        <taxon>Asparagales</taxon>
        <taxon>Orchidaceae</taxon>
        <taxon>Vanilloideae</taxon>
        <taxon>Vanilleae</taxon>
        <taxon>Vanilla</taxon>
    </lineage>
</organism>
<accession>A0A835PNJ5</accession>
<keyword evidence="2" id="KW-1185">Reference proteome</keyword>
<evidence type="ECO:0000313" key="2">
    <source>
        <dbReference type="Proteomes" id="UP000636800"/>
    </source>
</evidence>
<name>A0A835PNJ5_VANPL</name>
<dbReference type="Proteomes" id="UP000636800">
    <property type="component" value="Chromosome 13"/>
</dbReference>
<comment type="caution">
    <text evidence="1">The sequence shown here is derived from an EMBL/GenBank/DDBJ whole genome shotgun (WGS) entry which is preliminary data.</text>
</comment>
<gene>
    <name evidence="1" type="ORF">HPP92_024753</name>
</gene>
<reference evidence="1 2" key="1">
    <citation type="journal article" date="2020" name="Nat. Food">
        <title>A phased Vanilla planifolia genome enables genetic improvement of flavour and production.</title>
        <authorList>
            <person name="Hasing T."/>
            <person name="Tang H."/>
            <person name="Brym M."/>
            <person name="Khazi F."/>
            <person name="Huang T."/>
            <person name="Chambers A.H."/>
        </authorList>
    </citation>
    <scope>NUCLEOTIDE SEQUENCE [LARGE SCALE GENOMIC DNA]</scope>
    <source>
        <tissue evidence="1">Leaf</tissue>
    </source>
</reference>
<proteinExistence type="predicted"/>
<dbReference type="AlphaFoldDB" id="A0A835PNJ5"/>